<evidence type="ECO:0000313" key="2">
    <source>
        <dbReference type="EMBL" id="ACZ19071.1"/>
    </source>
</evidence>
<keyword evidence="1" id="KW-0472">Membrane</keyword>
<dbReference type="Gene3D" id="2.170.120.40">
    <property type="entry name" value="YbbR-like domain"/>
    <property type="match status" value="2"/>
</dbReference>
<dbReference type="KEGG" id="tai:Taci_0838"/>
<dbReference type="OrthoDB" id="2889at2"/>
<evidence type="ECO:0000256" key="1">
    <source>
        <dbReference type="SAM" id="Phobius"/>
    </source>
</evidence>
<dbReference type="AlphaFoldDB" id="D1B9W8"/>
<dbReference type="RefSeq" id="WP_012869586.1">
    <property type="nucleotide sequence ID" value="NC_013522.1"/>
</dbReference>
<dbReference type="EMBL" id="CP001818">
    <property type="protein sequence ID" value="ACZ19071.1"/>
    <property type="molecule type" value="Genomic_DNA"/>
</dbReference>
<dbReference type="InterPro" id="IPR053154">
    <property type="entry name" value="c-di-AMP_regulator"/>
</dbReference>
<dbReference type="PANTHER" id="PTHR37804">
    <property type="entry name" value="CDAA REGULATORY PROTEIN CDAR"/>
    <property type="match status" value="1"/>
</dbReference>
<reference evidence="2 3" key="1">
    <citation type="journal article" date="2009" name="Stand. Genomic Sci.">
        <title>Complete genome sequence of Thermanaerovibrio acidaminovorans type strain (Su883).</title>
        <authorList>
            <person name="Chovatia M."/>
            <person name="Sikorski J."/>
            <person name="Schroder M."/>
            <person name="Lapidus A."/>
            <person name="Nolan M."/>
            <person name="Tice H."/>
            <person name="Glavina Del Rio T."/>
            <person name="Copeland A."/>
            <person name="Cheng J.F."/>
            <person name="Lucas S."/>
            <person name="Chen F."/>
            <person name="Bruce D."/>
            <person name="Goodwin L."/>
            <person name="Pitluck S."/>
            <person name="Ivanova N."/>
            <person name="Mavromatis K."/>
            <person name="Ovchinnikova G."/>
            <person name="Pati A."/>
            <person name="Chen A."/>
            <person name="Palaniappan K."/>
            <person name="Land M."/>
            <person name="Hauser L."/>
            <person name="Chang Y.J."/>
            <person name="Jeffries C.D."/>
            <person name="Chain P."/>
            <person name="Saunders E."/>
            <person name="Detter J.C."/>
            <person name="Brettin T."/>
            <person name="Rohde M."/>
            <person name="Goker M."/>
            <person name="Spring S."/>
            <person name="Bristow J."/>
            <person name="Markowitz V."/>
            <person name="Hugenholtz P."/>
            <person name="Kyrpides N.C."/>
            <person name="Klenk H.P."/>
            <person name="Eisen J.A."/>
        </authorList>
    </citation>
    <scope>NUCLEOTIDE SEQUENCE [LARGE SCALE GENOMIC DNA]</scope>
    <source>
        <strain evidence="3">ATCC 49978 / DSM 6589 / Su883</strain>
    </source>
</reference>
<name>D1B9W8_THEAS</name>
<dbReference type="EnsemblBacteria" id="ACZ19071">
    <property type="protein sequence ID" value="ACZ19071"/>
    <property type="gene ID" value="Taci_0838"/>
</dbReference>
<keyword evidence="1" id="KW-1133">Transmembrane helix</keyword>
<dbReference type="PANTHER" id="PTHR37804:SF1">
    <property type="entry name" value="CDAA REGULATORY PROTEIN CDAR"/>
    <property type="match status" value="1"/>
</dbReference>
<dbReference type="HOGENOM" id="CLU_039811_1_2_0"/>
<dbReference type="Pfam" id="PF07949">
    <property type="entry name" value="YbbR"/>
    <property type="match status" value="1"/>
</dbReference>
<organism evidence="2 3">
    <name type="scientific">Thermanaerovibrio acidaminovorans (strain ATCC 49978 / DSM 6589 / Su883)</name>
    <name type="common">Selenomonas acidaminovorans</name>
    <dbReference type="NCBI Taxonomy" id="525903"/>
    <lineage>
        <taxon>Bacteria</taxon>
        <taxon>Thermotogati</taxon>
        <taxon>Synergistota</taxon>
        <taxon>Synergistia</taxon>
        <taxon>Synergistales</taxon>
        <taxon>Synergistaceae</taxon>
        <taxon>Thermanaerovibrio</taxon>
    </lineage>
</organism>
<dbReference type="Gene3D" id="2.170.120.30">
    <property type="match status" value="2"/>
</dbReference>
<proteinExistence type="predicted"/>
<evidence type="ECO:0000313" key="3">
    <source>
        <dbReference type="Proteomes" id="UP000002030"/>
    </source>
</evidence>
<feature type="transmembrane region" description="Helical" evidence="1">
    <location>
        <begin position="12"/>
        <end position="33"/>
    </location>
</feature>
<dbReference type="Proteomes" id="UP000002030">
    <property type="component" value="Chromosome"/>
</dbReference>
<dbReference type="InterPro" id="IPR012505">
    <property type="entry name" value="YbbR"/>
</dbReference>
<keyword evidence="1" id="KW-0812">Transmembrane</keyword>
<sequence>MKIKTGRAKQWFYSRLSIQILSLIIAVAVWFFVSWDHSSKGYRTMNLPIRVVGAGEALVVSPSATAIEARLFGDMTVLSQLDSGALDCVIDVSGLPQGSYQLTPRIDLPKGVDSVSFRPQFVVVRILKRSSRSLPVRIDFGRDFPNGLNLSTASVNPKRVSVTGTDEELSAVDFARVVVPYEDFASGRRVFPVELIFKEGMKPERDLEVSPREVTLDLMASSDKMVRRVPVKASVEGIPDWGLSVESVKVQPESVLLAGPEEALAKVGEISLPPVNVDGATGDFSSWVPVDPQVEGVSVLGTGLVQVQVRFSKRSSKKVLKGVPVSIRGAEPGRSWSVHPEVVDVTLDVGNADQSTLDGLPSDLVEAYVDASNVVASRISLPVLVKVKRDSISLSSVDPQMVQLVEKR</sequence>
<keyword evidence="3" id="KW-1185">Reference proteome</keyword>
<dbReference type="STRING" id="525903.Taci_0838"/>
<dbReference type="eggNOG" id="COG4856">
    <property type="taxonomic scope" value="Bacteria"/>
</dbReference>
<protein>
    <submittedName>
        <fullName evidence="2">YbbR family protein</fullName>
    </submittedName>
</protein>
<accession>D1B9W8</accession>
<gene>
    <name evidence="2" type="ordered locus">Taci_0838</name>
</gene>